<sequence length="229" mass="25625">TIDKANGNGSLEGYEDGDRRTQSEYDPLGRQIRTIDPVGTVTESTYSLCGNLVTQVVDFGDDEHLNLTTRTEYDALGRMTRTTDPEGHYLRLKYDSQNNVIRQTAYDNADTPLSQTRWTYDLGKRVTRVAQMFDPASTDEPDTSVDRVTDYVYHPGGGLGAGQISEQTVYDGINARTTALTYDGIGRLWRTSLPKDPGQNYEEAEYDPNTGRMAARVVSDPLGVRRFEF</sequence>
<dbReference type="InterPro" id="IPR050708">
    <property type="entry name" value="T6SS_VgrG/RHS"/>
</dbReference>
<dbReference type="EMBL" id="BARS01052876">
    <property type="protein sequence ID" value="GAG46578.1"/>
    <property type="molecule type" value="Genomic_DNA"/>
</dbReference>
<evidence type="ECO:0000313" key="2">
    <source>
        <dbReference type="EMBL" id="GAG46578.1"/>
    </source>
</evidence>
<accession>X0YD05</accession>
<dbReference type="PANTHER" id="PTHR32305:SF15">
    <property type="entry name" value="PROTEIN RHSA-RELATED"/>
    <property type="match status" value="1"/>
</dbReference>
<feature type="non-terminal residue" evidence="2">
    <location>
        <position position="229"/>
    </location>
</feature>
<dbReference type="AlphaFoldDB" id="X0YD05"/>
<feature type="non-terminal residue" evidence="2">
    <location>
        <position position="1"/>
    </location>
</feature>
<evidence type="ECO:0000256" key="1">
    <source>
        <dbReference type="SAM" id="MobiDB-lite"/>
    </source>
</evidence>
<proteinExistence type="predicted"/>
<dbReference type="NCBIfam" id="TIGR01643">
    <property type="entry name" value="YD_repeat_2x"/>
    <property type="match status" value="2"/>
</dbReference>
<evidence type="ECO:0008006" key="3">
    <source>
        <dbReference type="Google" id="ProtNLM"/>
    </source>
</evidence>
<gene>
    <name evidence="2" type="ORF">S01H1_78552</name>
</gene>
<reference evidence="2" key="1">
    <citation type="journal article" date="2014" name="Front. Microbiol.">
        <title>High frequency of phylogenetically diverse reductive dehalogenase-homologous genes in deep subseafloor sedimentary metagenomes.</title>
        <authorList>
            <person name="Kawai M."/>
            <person name="Futagami T."/>
            <person name="Toyoda A."/>
            <person name="Takaki Y."/>
            <person name="Nishi S."/>
            <person name="Hori S."/>
            <person name="Arai W."/>
            <person name="Tsubouchi T."/>
            <person name="Morono Y."/>
            <person name="Uchiyama I."/>
            <person name="Ito T."/>
            <person name="Fujiyama A."/>
            <person name="Inagaki F."/>
            <person name="Takami H."/>
        </authorList>
    </citation>
    <scope>NUCLEOTIDE SEQUENCE</scope>
    <source>
        <strain evidence="2">Expedition CK06-06</strain>
    </source>
</reference>
<dbReference type="Pfam" id="PF05593">
    <property type="entry name" value="RHS_repeat"/>
    <property type="match status" value="2"/>
</dbReference>
<protein>
    <recommendedName>
        <fullName evidence="3">RHS repeat protein</fullName>
    </recommendedName>
</protein>
<dbReference type="InterPro" id="IPR006530">
    <property type="entry name" value="YD"/>
</dbReference>
<feature type="region of interest" description="Disordered" evidence="1">
    <location>
        <begin position="1"/>
        <end position="29"/>
    </location>
</feature>
<organism evidence="2">
    <name type="scientific">marine sediment metagenome</name>
    <dbReference type="NCBI Taxonomy" id="412755"/>
    <lineage>
        <taxon>unclassified sequences</taxon>
        <taxon>metagenomes</taxon>
        <taxon>ecological metagenomes</taxon>
    </lineage>
</organism>
<name>X0YD05_9ZZZZ</name>
<dbReference type="Gene3D" id="2.180.10.10">
    <property type="entry name" value="RHS repeat-associated core"/>
    <property type="match status" value="1"/>
</dbReference>
<comment type="caution">
    <text evidence="2">The sequence shown here is derived from an EMBL/GenBank/DDBJ whole genome shotgun (WGS) entry which is preliminary data.</text>
</comment>
<dbReference type="InterPro" id="IPR031325">
    <property type="entry name" value="RHS_repeat"/>
</dbReference>
<dbReference type="PANTHER" id="PTHR32305">
    <property type="match status" value="1"/>
</dbReference>